<keyword evidence="1" id="KW-1133">Transmembrane helix</keyword>
<sequence>MKDPPPSVWRFHRYVGRSTALPNLVLGAMLIVGIAVSGRACDKYLSAGPDVDEFSVPIILALRDQLGPAALEENFARSCELSAADIAANLEGSLFTTGINISTDEFQSYVAANFMAFDSSIIYLAFSPLVLGPARYQWELQHDHPILESASGALPPLADPHALATFPRRNATLYYPISIVTPGWEPLIGVDLLLDTFGLDAANTGGLALGAEAQATFPNGTKVNVRNFILSWQGSSAVNGSGSPTPAGLISGSITTDPSFAEIGRIFLTSPLSIRVTDSGNDAVLLYIGDG</sequence>
<dbReference type="Proteomes" id="UP000269721">
    <property type="component" value="Unassembled WGS sequence"/>
</dbReference>
<keyword evidence="1" id="KW-0472">Membrane</keyword>
<organism evidence="2 3">
    <name type="scientific">Blyttiomyces helicus</name>
    <dbReference type="NCBI Taxonomy" id="388810"/>
    <lineage>
        <taxon>Eukaryota</taxon>
        <taxon>Fungi</taxon>
        <taxon>Fungi incertae sedis</taxon>
        <taxon>Chytridiomycota</taxon>
        <taxon>Chytridiomycota incertae sedis</taxon>
        <taxon>Chytridiomycetes</taxon>
        <taxon>Chytridiomycetes incertae sedis</taxon>
        <taxon>Blyttiomyces</taxon>
    </lineage>
</organism>
<dbReference type="EMBL" id="ML001258">
    <property type="protein sequence ID" value="RKO83419.1"/>
    <property type="molecule type" value="Genomic_DNA"/>
</dbReference>
<keyword evidence="3" id="KW-1185">Reference proteome</keyword>
<proteinExistence type="predicted"/>
<protein>
    <submittedName>
        <fullName evidence="2">Uncharacterized protein</fullName>
    </submittedName>
</protein>
<name>A0A4P9VUX5_9FUNG</name>
<keyword evidence="1" id="KW-0812">Transmembrane</keyword>
<dbReference type="AlphaFoldDB" id="A0A4P9VUX5"/>
<gene>
    <name evidence="2" type="ORF">BDK51DRAFT_40462</name>
</gene>
<feature type="transmembrane region" description="Helical" evidence="1">
    <location>
        <begin position="20"/>
        <end position="38"/>
    </location>
</feature>
<evidence type="ECO:0000313" key="2">
    <source>
        <dbReference type="EMBL" id="RKO83419.1"/>
    </source>
</evidence>
<evidence type="ECO:0000313" key="3">
    <source>
        <dbReference type="Proteomes" id="UP000269721"/>
    </source>
</evidence>
<reference evidence="3" key="1">
    <citation type="journal article" date="2018" name="Nat. Microbiol.">
        <title>Leveraging single-cell genomics to expand the fungal tree of life.</title>
        <authorList>
            <person name="Ahrendt S.R."/>
            <person name="Quandt C.A."/>
            <person name="Ciobanu D."/>
            <person name="Clum A."/>
            <person name="Salamov A."/>
            <person name="Andreopoulos B."/>
            <person name="Cheng J.F."/>
            <person name="Woyke T."/>
            <person name="Pelin A."/>
            <person name="Henrissat B."/>
            <person name="Reynolds N.K."/>
            <person name="Benny G.L."/>
            <person name="Smith M.E."/>
            <person name="James T.Y."/>
            <person name="Grigoriev I.V."/>
        </authorList>
    </citation>
    <scope>NUCLEOTIDE SEQUENCE [LARGE SCALE GENOMIC DNA]</scope>
</reference>
<accession>A0A4P9VUX5</accession>
<evidence type="ECO:0000256" key="1">
    <source>
        <dbReference type="SAM" id="Phobius"/>
    </source>
</evidence>